<dbReference type="AlphaFoldDB" id="A0A3Q7EL69"/>
<organism evidence="2">
    <name type="scientific">Solanum lycopersicum</name>
    <name type="common">Tomato</name>
    <name type="synonym">Lycopersicon esculentum</name>
    <dbReference type="NCBI Taxonomy" id="4081"/>
    <lineage>
        <taxon>Eukaryota</taxon>
        <taxon>Viridiplantae</taxon>
        <taxon>Streptophyta</taxon>
        <taxon>Embryophyta</taxon>
        <taxon>Tracheophyta</taxon>
        <taxon>Spermatophyta</taxon>
        <taxon>Magnoliopsida</taxon>
        <taxon>eudicotyledons</taxon>
        <taxon>Gunneridae</taxon>
        <taxon>Pentapetalae</taxon>
        <taxon>asterids</taxon>
        <taxon>lamiids</taxon>
        <taxon>Solanales</taxon>
        <taxon>Solanaceae</taxon>
        <taxon>Solanoideae</taxon>
        <taxon>Solaneae</taxon>
        <taxon>Solanum</taxon>
        <taxon>Solanum subgen. Lycopersicon</taxon>
    </lineage>
</organism>
<evidence type="ECO:0000313" key="2">
    <source>
        <dbReference type="EnsemblPlants" id="Solyc01g094585.1.1"/>
    </source>
</evidence>
<evidence type="ECO:0000313" key="3">
    <source>
        <dbReference type="Proteomes" id="UP000004994"/>
    </source>
</evidence>
<dbReference type="InParanoid" id="A0A3Q7EL69"/>
<name>A0A3Q7EL69_SOLLC</name>
<feature type="region of interest" description="Disordered" evidence="1">
    <location>
        <begin position="72"/>
        <end position="91"/>
    </location>
</feature>
<keyword evidence="3" id="KW-1185">Reference proteome</keyword>
<evidence type="ECO:0000256" key="1">
    <source>
        <dbReference type="SAM" id="MobiDB-lite"/>
    </source>
</evidence>
<dbReference type="Proteomes" id="UP000004994">
    <property type="component" value="Chromosome 1"/>
</dbReference>
<dbReference type="Gramene" id="Solyc01g094585.1.1">
    <property type="protein sequence ID" value="Solyc01g094585.1.1"/>
    <property type="gene ID" value="Solyc01g094585.1"/>
</dbReference>
<feature type="compositionally biased region" description="Basic and acidic residues" evidence="1">
    <location>
        <begin position="1"/>
        <end position="23"/>
    </location>
</feature>
<reference evidence="2" key="2">
    <citation type="submission" date="2019-01" db="UniProtKB">
        <authorList>
            <consortium name="EnsemblPlants"/>
        </authorList>
    </citation>
    <scope>IDENTIFICATION</scope>
    <source>
        <strain evidence="2">cv. Heinz 1706</strain>
    </source>
</reference>
<dbReference type="EnsemblPlants" id="Solyc01g094585.1.1">
    <property type="protein sequence ID" value="Solyc01g094585.1.1"/>
    <property type="gene ID" value="Solyc01g094585.1"/>
</dbReference>
<proteinExistence type="predicted"/>
<protein>
    <submittedName>
        <fullName evidence="2">Uncharacterized protein</fullName>
    </submittedName>
</protein>
<reference evidence="2" key="1">
    <citation type="journal article" date="2012" name="Nature">
        <title>The tomato genome sequence provides insights into fleshy fruit evolution.</title>
        <authorList>
            <consortium name="Tomato Genome Consortium"/>
        </authorList>
    </citation>
    <scope>NUCLEOTIDE SEQUENCE [LARGE SCALE GENOMIC DNA]</scope>
    <source>
        <strain evidence="2">cv. Heinz 1706</strain>
    </source>
</reference>
<feature type="region of interest" description="Disordered" evidence="1">
    <location>
        <begin position="1"/>
        <end position="45"/>
    </location>
</feature>
<accession>A0A3Q7EL69</accession>
<sequence>MEYSKEEEQSQHLKRSERQRVESSKYPSSNTCESHAPKIRSENTSSVPSICLDTLGFLHTREKPSLRMLAVHHHRSLPPPPDLRRKIFRNT</sequence>